<dbReference type="CDD" id="cd00761">
    <property type="entry name" value="Glyco_tranf_GTA_type"/>
    <property type="match status" value="1"/>
</dbReference>
<dbReference type="RefSeq" id="WP_276306813.1">
    <property type="nucleotide sequence ID" value="NZ_CP119994.1"/>
</dbReference>
<gene>
    <name evidence="2" type="ORF">ACFQPE_20670</name>
</gene>
<evidence type="ECO:0000259" key="1">
    <source>
        <dbReference type="Pfam" id="PF00535"/>
    </source>
</evidence>
<reference evidence="2 3" key="1">
    <citation type="journal article" date="2019" name="Int. J. Syst. Evol. Microbiol.">
        <title>The Global Catalogue of Microorganisms (GCM) 10K type strain sequencing project: providing services to taxonomists for standard genome sequencing and annotation.</title>
        <authorList>
            <consortium name="The Broad Institute Genomics Platform"/>
            <consortium name="The Broad Institute Genome Sequencing Center for Infectious Disease"/>
            <person name="Wu L."/>
            <person name="Ma J."/>
        </authorList>
    </citation>
    <scope>NUCLEOTIDE SEQUENCE [LARGE SCALE GENOMIC DNA]</scope>
    <source>
        <strain evidence="2 3">PSR21</strain>
    </source>
</reference>
<comment type="caution">
    <text evidence="2">The sequence shown here is derived from an EMBL/GenBank/DDBJ whole genome shotgun (WGS) entry which is preliminary data.</text>
</comment>
<dbReference type="Gene3D" id="3.90.550.10">
    <property type="entry name" value="Spore Coat Polysaccharide Biosynthesis Protein SpsA, Chain A"/>
    <property type="match status" value="1"/>
</dbReference>
<dbReference type="EMBL" id="JBHTBF010000004">
    <property type="protein sequence ID" value="MFC7319186.1"/>
    <property type="molecule type" value="Genomic_DNA"/>
</dbReference>
<dbReference type="Pfam" id="PF00535">
    <property type="entry name" value="Glycos_transf_2"/>
    <property type="match status" value="1"/>
</dbReference>
<dbReference type="InterPro" id="IPR029044">
    <property type="entry name" value="Nucleotide-diphossugar_trans"/>
</dbReference>
<dbReference type="AlphaFoldDB" id="A0ABD6AF40"/>
<dbReference type="Proteomes" id="UP001596547">
    <property type="component" value="Unassembled WGS sequence"/>
</dbReference>
<organism evidence="2 3">
    <name type="scientific">Halomarina halobia</name>
    <dbReference type="NCBI Taxonomy" id="3033386"/>
    <lineage>
        <taxon>Archaea</taxon>
        <taxon>Methanobacteriati</taxon>
        <taxon>Methanobacteriota</taxon>
        <taxon>Stenosarchaea group</taxon>
        <taxon>Halobacteria</taxon>
        <taxon>Halobacteriales</taxon>
        <taxon>Natronomonadaceae</taxon>
        <taxon>Halomarina</taxon>
    </lineage>
</organism>
<keyword evidence="3" id="KW-1185">Reference proteome</keyword>
<dbReference type="SUPFAM" id="SSF53448">
    <property type="entry name" value="Nucleotide-diphospho-sugar transferases"/>
    <property type="match status" value="1"/>
</dbReference>
<evidence type="ECO:0000313" key="2">
    <source>
        <dbReference type="EMBL" id="MFC7319186.1"/>
    </source>
</evidence>
<feature type="domain" description="Glycosyltransferase 2-like" evidence="1">
    <location>
        <begin position="12"/>
        <end position="135"/>
    </location>
</feature>
<dbReference type="PANTHER" id="PTHR22916:SF3">
    <property type="entry name" value="UDP-GLCNAC:BETAGAL BETA-1,3-N-ACETYLGLUCOSAMINYLTRANSFERASE-LIKE PROTEIN 1"/>
    <property type="match status" value="1"/>
</dbReference>
<dbReference type="InterPro" id="IPR001173">
    <property type="entry name" value="Glyco_trans_2-like"/>
</dbReference>
<dbReference type="GO" id="GO:0016758">
    <property type="term" value="F:hexosyltransferase activity"/>
    <property type="evidence" value="ECO:0007669"/>
    <property type="project" value="UniProtKB-ARBA"/>
</dbReference>
<dbReference type="PANTHER" id="PTHR22916">
    <property type="entry name" value="GLYCOSYLTRANSFERASE"/>
    <property type="match status" value="1"/>
</dbReference>
<protein>
    <submittedName>
        <fullName evidence="2">Glycosyltransferase family 2 protein</fullName>
    </submittedName>
</protein>
<name>A0ABD6AF40_9EURY</name>
<sequence>MASSGDPRPLVSVVVPTYGRPTLLPEAAQSVLDQTHERVELIIVDDHSPEPVGPALSELDVGDRASVTCIRHERNRGANGARNTGIEAANGEFVAFIDDDDYWYETKIERQLEAFDDPDVGLVHTGERYVTGDRVNHVLRPTVRGDATEELLCGAPFGTFSTLMVRASLVERVGLPDERFPCWQDREWPIRLSTACRVEAVDEPLVDHRMADHEQISDDLEVKRDVAYPLFVETFRPLAAEYGRTTVRKMIASRATVVASAALKTGHYDDARRFALRSIRSWPLAPTPYLLLALSLGGRPAFSAAQWTKRSVVRHFR</sequence>
<dbReference type="GeneID" id="79317920"/>
<accession>A0ABD6AF40</accession>
<evidence type="ECO:0000313" key="3">
    <source>
        <dbReference type="Proteomes" id="UP001596547"/>
    </source>
</evidence>
<proteinExistence type="predicted"/>